<dbReference type="EnsemblPlants" id="PNT72141">
    <property type="protein sequence ID" value="PNT72141"/>
    <property type="gene ID" value="BRADI_2g40134v3"/>
</dbReference>
<evidence type="ECO:0000313" key="2">
    <source>
        <dbReference type="EMBL" id="PNT72141.1"/>
    </source>
</evidence>
<feature type="domain" description="Cathepsin propeptide inhibitor" evidence="1">
    <location>
        <begin position="2"/>
        <end position="39"/>
    </location>
</feature>
<dbReference type="InParanoid" id="A0A2K2DCY6"/>
<sequence>MERRFKTFSATARLVHDFNNRPGDGELSMSQFSDMTQKERFQLHARPMYSRRNNYKFHVWSTWQTVSFSFLFRFIKQKGYDMNGIRHKIR</sequence>
<dbReference type="Gramene" id="PNT72141">
    <property type="protein sequence ID" value="PNT72141"/>
    <property type="gene ID" value="BRADI_2g40134v3"/>
</dbReference>
<reference evidence="2 3" key="1">
    <citation type="journal article" date="2010" name="Nature">
        <title>Genome sequencing and analysis of the model grass Brachypodium distachyon.</title>
        <authorList>
            <consortium name="International Brachypodium Initiative"/>
        </authorList>
    </citation>
    <scope>NUCLEOTIDE SEQUENCE [LARGE SCALE GENOMIC DNA]</scope>
    <source>
        <strain evidence="2 3">Bd21</strain>
    </source>
</reference>
<dbReference type="Gene3D" id="1.10.287.2250">
    <property type="match status" value="1"/>
</dbReference>
<evidence type="ECO:0000259" key="1">
    <source>
        <dbReference type="Pfam" id="PF08246"/>
    </source>
</evidence>
<proteinExistence type="predicted"/>
<keyword evidence="4" id="KW-1185">Reference proteome</keyword>
<dbReference type="Pfam" id="PF08246">
    <property type="entry name" value="Inhibitor_I29"/>
    <property type="match status" value="1"/>
</dbReference>
<evidence type="ECO:0000313" key="3">
    <source>
        <dbReference type="EnsemblPlants" id="PNT72141"/>
    </source>
</evidence>
<reference evidence="3" key="3">
    <citation type="submission" date="2018-08" db="UniProtKB">
        <authorList>
            <consortium name="EnsemblPlants"/>
        </authorList>
    </citation>
    <scope>IDENTIFICATION</scope>
    <source>
        <strain evidence="3">cv. Bd21</strain>
    </source>
</reference>
<evidence type="ECO:0000313" key="4">
    <source>
        <dbReference type="Proteomes" id="UP000008810"/>
    </source>
</evidence>
<accession>A0A2K2DCY6</accession>
<dbReference type="InterPro" id="IPR013201">
    <property type="entry name" value="Prot_inhib_I29"/>
</dbReference>
<gene>
    <name evidence="2" type="ORF">BRADI_2g40134v3</name>
</gene>
<dbReference type="EMBL" id="CM000881">
    <property type="protein sequence ID" value="PNT72141.1"/>
    <property type="molecule type" value="Genomic_DNA"/>
</dbReference>
<organism evidence="2">
    <name type="scientific">Brachypodium distachyon</name>
    <name type="common">Purple false brome</name>
    <name type="synonym">Trachynia distachya</name>
    <dbReference type="NCBI Taxonomy" id="15368"/>
    <lineage>
        <taxon>Eukaryota</taxon>
        <taxon>Viridiplantae</taxon>
        <taxon>Streptophyta</taxon>
        <taxon>Embryophyta</taxon>
        <taxon>Tracheophyta</taxon>
        <taxon>Spermatophyta</taxon>
        <taxon>Magnoliopsida</taxon>
        <taxon>Liliopsida</taxon>
        <taxon>Poales</taxon>
        <taxon>Poaceae</taxon>
        <taxon>BOP clade</taxon>
        <taxon>Pooideae</taxon>
        <taxon>Stipodae</taxon>
        <taxon>Brachypodieae</taxon>
        <taxon>Brachypodium</taxon>
    </lineage>
</organism>
<name>A0A2K2DCY6_BRADI</name>
<reference evidence="2" key="2">
    <citation type="submission" date="2017-06" db="EMBL/GenBank/DDBJ databases">
        <title>WGS assembly of Brachypodium distachyon.</title>
        <authorList>
            <consortium name="The International Brachypodium Initiative"/>
            <person name="Lucas S."/>
            <person name="Harmon-Smith M."/>
            <person name="Lail K."/>
            <person name="Tice H."/>
            <person name="Grimwood J."/>
            <person name="Bruce D."/>
            <person name="Barry K."/>
            <person name="Shu S."/>
            <person name="Lindquist E."/>
            <person name="Wang M."/>
            <person name="Pitluck S."/>
            <person name="Vogel J.P."/>
            <person name="Garvin D.F."/>
            <person name="Mockler T.C."/>
            <person name="Schmutz J."/>
            <person name="Rokhsar D."/>
            <person name="Bevan M.W."/>
        </authorList>
    </citation>
    <scope>NUCLEOTIDE SEQUENCE</scope>
    <source>
        <strain evidence="2">Bd21</strain>
    </source>
</reference>
<dbReference type="AlphaFoldDB" id="A0A2K2DCY6"/>
<dbReference type="Proteomes" id="UP000008810">
    <property type="component" value="Chromosome 2"/>
</dbReference>
<protein>
    <recommendedName>
        <fullName evidence="1">Cathepsin propeptide inhibitor domain-containing protein</fullName>
    </recommendedName>
</protein>